<sequence>MRVSIPFFCRTVSVLFVMVLATAAAPARASSGKAFYNQICSLCHDDGGDLGAPVLGDRQAWAPRLAKGRQPLYRAAILGMPGSPRIMPGKNDYEGVYSDRQVKAAVDYMIRQSR</sequence>
<evidence type="ECO:0000256" key="2">
    <source>
        <dbReference type="ARBA" id="ARBA00022723"/>
    </source>
</evidence>
<dbReference type="RefSeq" id="WP_130411059.1">
    <property type="nucleotide sequence ID" value="NZ_SHKX01000010.1"/>
</dbReference>
<evidence type="ECO:0000256" key="4">
    <source>
        <dbReference type="PROSITE-ProRule" id="PRU00433"/>
    </source>
</evidence>
<accession>A0A4Q7ZB68</accession>
<evidence type="ECO:0000313" key="7">
    <source>
        <dbReference type="EMBL" id="RZU47847.1"/>
    </source>
</evidence>
<feature type="chain" id="PRO_5020538699" evidence="5">
    <location>
        <begin position="30"/>
        <end position="114"/>
    </location>
</feature>
<proteinExistence type="predicted"/>
<dbReference type="PANTHER" id="PTHR40942">
    <property type="match status" value="1"/>
</dbReference>
<keyword evidence="2 4" id="KW-0479">Metal-binding</keyword>
<evidence type="ECO:0000259" key="6">
    <source>
        <dbReference type="PROSITE" id="PS51007"/>
    </source>
</evidence>
<evidence type="ECO:0000313" key="8">
    <source>
        <dbReference type="Proteomes" id="UP000292423"/>
    </source>
</evidence>
<feature type="signal peptide" evidence="5">
    <location>
        <begin position="1"/>
        <end position="29"/>
    </location>
</feature>
<dbReference type="GO" id="GO:0009055">
    <property type="term" value="F:electron transfer activity"/>
    <property type="evidence" value="ECO:0007669"/>
    <property type="project" value="InterPro"/>
</dbReference>
<dbReference type="Gene3D" id="1.10.760.10">
    <property type="entry name" value="Cytochrome c-like domain"/>
    <property type="match status" value="1"/>
</dbReference>
<dbReference type="PANTHER" id="PTHR40942:SF4">
    <property type="entry name" value="CYTOCHROME C5"/>
    <property type="match status" value="1"/>
</dbReference>
<name>A0A4Q7ZB68_9GAMM</name>
<dbReference type="Pfam" id="PF13442">
    <property type="entry name" value="Cytochrome_CBB3"/>
    <property type="match status" value="1"/>
</dbReference>
<gene>
    <name evidence="7" type="ORF">EV700_0814</name>
</gene>
<evidence type="ECO:0000256" key="1">
    <source>
        <dbReference type="ARBA" id="ARBA00022617"/>
    </source>
</evidence>
<organism evidence="7 8">
    <name type="scientific">Fluviicoccus keumensis</name>
    <dbReference type="NCBI Taxonomy" id="1435465"/>
    <lineage>
        <taxon>Bacteria</taxon>
        <taxon>Pseudomonadati</taxon>
        <taxon>Pseudomonadota</taxon>
        <taxon>Gammaproteobacteria</taxon>
        <taxon>Moraxellales</taxon>
        <taxon>Moraxellaceae</taxon>
        <taxon>Fluviicoccus</taxon>
    </lineage>
</organism>
<evidence type="ECO:0000256" key="5">
    <source>
        <dbReference type="SAM" id="SignalP"/>
    </source>
</evidence>
<dbReference type="InterPro" id="IPR036909">
    <property type="entry name" value="Cyt_c-like_dom_sf"/>
</dbReference>
<dbReference type="EMBL" id="SHKX01000010">
    <property type="protein sequence ID" value="RZU47847.1"/>
    <property type="molecule type" value="Genomic_DNA"/>
</dbReference>
<dbReference type="PROSITE" id="PS51007">
    <property type="entry name" value="CYTC"/>
    <property type="match status" value="1"/>
</dbReference>
<keyword evidence="3 4" id="KW-0408">Iron</keyword>
<dbReference type="AlphaFoldDB" id="A0A4Q7ZB68"/>
<dbReference type="Proteomes" id="UP000292423">
    <property type="component" value="Unassembled WGS sequence"/>
</dbReference>
<dbReference type="OrthoDB" id="9814708at2"/>
<reference evidence="7 8" key="1">
    <citation type="submission" date="2019-02" db="EMBL/GenBank/DDBJ databases">
        <title>Genomic Encyclopedia of Type Strains, Phase IV (KMG-IV): sequencing the most valuable type-strain genomes for metagenomic binning, comparative biology and taxonomic classification.</title>
        <authorList>
            <person name="Goeker M."/>
        </authorList>
    </citation>
    <scope>NUCLEOTIDE SEQUENCE [LARGE SCALE GENOMIC DNA]</scope>
    <source>
        <strain evidence="7 8">DSM 105135</strain>
    </source>
</reference>
<dbReference type="SUPFAM" id="SSF46626">
    <property type="entry name" value="Cytochrome c"/>
    <property type="match status" value="1"/>
</dbReference>
<dbReference type="GO" id="GO:0046872">
    <property type="term" value="F:metal ion binding"/>
    <property type="evidence" value="ECO:0007669"/>
    <property type="project" value="UniProtKB-KW"/>
</dbReference>
<keyword evidence="1 4" id="KW-0349">Heme</keyword>
<evidence type="ECO:0000256" key="3">
    <source>
        <dbReference type="ARBA" id="ARBA00023004"/>
    </source>
</evidence>
<keyword evidence="5" id="KW-0732">Signal</keyword>
<dbReference type="InterPro" id="IPR009056">
    <property type="entry name" value="Cyt_c-like_dom"/>
</dbReference>
<protein>
    <submittedName>
        <fullName evidence="7">Cbb3-type cytochrome c oxidase subunit III</fullName>
    </submittedName>
</protein>
<dbReference type="GO" id="GO:0020037">
    <property type="term" value="F:heme binding"/>
    <property type="evidence" value="ECO:0007669"/>
    <property type="project" value="InterPro"/>
</dbReference>
<keyword evidence="8" id="KW-1185">Reference proteome</keyword>
<comment type="caution">
    <text evidence="7">The sequence shown here is derived from an EMBL/GenBank/DDBJ whole genome shotgun (WGS) entry which is preliminary data.</text>
</comment>
<feature type="domain" description="Cytochrome c" evidence="6">
    <location>
        <begin position="27"/>
        <end position="113"/>
    </location>
</feature>